<dbReference type="Proteomes" id="UP000524246">
    <property type="component" value="Unassembled WGS sequence"/>
</dbReference>
<name>A0A7X9FRA1_9DELT</name>
<dbReference type="Pfam" id="PF00132">
    <property type="entry name" value="Hexapep"/>
    <property type="match status" value="1"/>
</dbReference>
<gene>
    <name evidence="1" type="ORF">GYA55_06605</name>
</gene>
<accession>A0A7X9FRA1</accession>
<reference evidence="1 2" key="1">
    <citation type="journal article" date="2020" name="Biotechnol. Biofuels">
        <title>New insights from the biogas microbiome by comprehensive genome-resolved metagenomics of nearly 1600 species originating from multiple anaerobic digesters.</title>
        <authorList>
            <person name="Campanaro S."/>
            <person name="Treu L."/>
            <person name="Rodriguez-R L.M."/>
            <person name="Kovalovszki A."/>
            <person name="Ziels R.M."/>
            <person name="Maus I."/>
            <person name="Zhu X."/>
            <person name="Kougias P.G."/>
            <person name="Basile A."/>
            <person name="Luo G."/>
            <person name="Schluter A."/>
            <person name="Konstantinidis K.T."/>
            <person name="Angelidaki I."/>
        </authorList>
    </citation>
    <scope>NUCLEOTIDE SEQUENCE [LARGE SCALE GENOMIC DNA]</scope>
    <source>
        <strain evidence="1">AS27yjCOA_65</strain>
    </source>
</reference>
<dbReference type="InterPro" id="IPR001451">
    <property type="entry name" value="Hexapep"/>
</dbReference>
<organism evidence="1 2">
    <name type="scientific">SAR324 cluster bacterium</name>
    <dbReference type="NCBI Taxonomy" id="2024889"/>
    <lineage>
        <taxon>Bacteria</taxon>
        <taxon>Deltaproteobacteria</taxon>
        <taxon>SAR324 cluster</taxon>
    </lineage>
</organism>
<dbReference type="EMBL" id="JAAZON010000289">
    <property type="protein sequence ID" value="NMC62824.1"/>
    <property type="molecule type" value="Genomic_DNA"/>
</dbReference>
<evidence type="ECO:0000313" key="2">
    <source>
        <dbReference type="Proteomes" id="UP000524246"/>
    </source>
</evidence>
<sequence length="207" mass="22205">MVQTNDNLEIWTKEGMLEKPYKKVNQIAPGVIICEPILMGQANELLPFTYVASKVSIGNDNHISSHVSIGLGAHIGDNNRISAFVCLDSSSVNDSHRASSIGDRNYLGTFSRIAKGIAIGNNNYIGSGVVLGPANKVKDCRAHSATKGDYIAAKSLITSFNNMAIARNSAQRLFNGVDVLPGEFVIFDNVSECLARFRGDGTSNDAN</sequence>
<evidence type="ECO:0000313" key="1">
    <source>
        <dbReference type="EMBL" id="NMC62824.1"/>
    </source>
</evidence>
<protein>
    <submittedName>
        <fullName evidence="1">Uncharacterized protein</fullName>
    </submittedName>
</protein>
<dbReference type="AlphaFoldDB" id="A0A7X9FRA1"/>
<proteinExistence type="predicted"/>
<comment type="caution">
    <text evidence="1">The sequence shown here is derived from an EMBL/GenBank/DDBJ whole genome shotgun (WGS) entry which is preliminary data.</text>
</comment>
<dbReference type="SUPFAM" id="SSF51161">
    <property type="entry name" value="Trimeric LpxA-like enzymes"/>
    <property type="match status" value="1"/>
</dbReference>
<dbReference type="Gene3D" id="2.160.10.10">
    <property type="entry name" value="Hexapeptide repeat proteins"/>
    <property type="match status" value="1"/>
</dbReference>
<dbReference type="InterPro" id="IPR011004">
    <property type="entry name" value="Trimer_LpxA-like_sf"/>
</dbReference>